<keyword evidence="3" id="KW-0175">Coiled coil</keyword>
<accession>A0ABW5E5E5</accession>
<dbReference type="EMBL" id="JBHUJC010000019">
    <property type="protein sequence ID" value="MFD2276130.1"/>
    <property type="molecule type" value="Genomic_DNA"/>
</dbReference>
<dbReference type="Gene3D" id="1.20.1600.10">
    <property type="entry name" value="Outer membrane efflux proteins (OEP)"/>
    <property type="match status" value="1"/>
</dbReference>
<dbReference type="InterPro" id="IPR010131">
    <property type="entry name" value="MdtP/NodT-like"/>
</dbReference>
<reference evidence="5" key="1">
    <citation type="journal article" date="2019" name="Int. J. Syst. Evol. Microbiol.">
        <title>The Global Catalogue of Microorganisms (GCM) 10K type strain sequencing project: providing services to taxonomists for standard genome sequencing and annotation.</title>
        <authorList>
            <consortium name="The Broad Institute Genomics Platform"/>
            <consortium name="The Broad Institute Genome Sequencing Center for Infectious Disease"/>
            <person name="Wu L."/>
            <person name="Ma J."/>
        </authorList>
    </citation>
    <scope>NUCLEOTIDE SEQUENCE [LARGE SCALE GENOMIC DNA]</scope>
    <source>
        <strain evidence="5">JCM 16545</strain>
    </source>
</reference>
<organism evidence="4 5">
    <name type="scientific">Rubritalea spongiae</name>
    <dbReference type="NCBI Taxonomy" id="430797"/>
    <lineage>
        <taxon>Bacteria</taxon>
        <taxon>Pseudomonadati</taxon>
        <taxon>Verrucomicrobiota</taxon>
        <taxon>Verrucomicrobiia</taxon>
        <taxon>Verrucomicrobiales</taxon>
        <taxon>Rubritaleaceae</taxon>
        <taxon>Rubritalea</taxon>
    </lineage>
</organism>
<name>A0ABW5E5E5_9BACT</name>
<keyword evidence="2" id="KW-0812">Transmembrane</keyword>
<comment type="subcellular location">
    <subcellularLocation>
        <location evidence="2">Cell membrane</location>
        <topology evidence="2">Lipid-anchor</topology>
    </subcellularLocation>
</comment>
<keyword evidence="2" id="KW-1134">Transmembrane beta strand</keyword>
<dbReference type="SUPFAM" id="SSF56954">
    <property type="entry name" value="Outer membrane efflux proteins (OEP)"/>
    <property type="match status" value="1"/>
</dbReference>
<dbReference type="RefSeq" id="WP_377095351.1">
    <property type="nucleotide sequence ID" value="NZ_JBHSJM010000001.1"/>
</dbReference>
<gene>
    <name evidence="4" type="ORF">ACFSQZ_06600</name>
</gene>
<feature type="coiled-coil region" evidence="3">
    <location>
        <begin position="168"/>
        <end position="217"/>
    </location>
</feature>
<keyword evidence="2" id="KW-0564">Palmitate</keyword>
<evidence type="ECO:0000256" key="3">
    <source>
        <dbReference type="SAM" id="Coils"/>
    </source>
</evidence>
<dbReference type="PANTHER" id="PTHR30203:SF31">
    <property type="entry name" value="RND EFFLUX SYSTEM, OUTER MEMBRANE LIPOPROTEIN, NODT"/>
    <property type="match status" value="1"/>
</dbReference>
<keyword evidence="2" id="KW-0472">Membrane</keyword>
<evidence type="ECO:0000256" key="2">
    <source>
        <dbReference type="RuleBase" id="RU362097"/>
    </source>
</evidence>
<keyword evidence="2" id="KW-0449">Lipoprotein</keyword>
<sequence length="463" mass="52498">MLPSCMVGPDYEPPEIKVPDAWTEAIDKDNKSKVTGSQKWWKKYKDPILDELIQRSREANPNIRIARARISESWYQRSVLSAAWYPKAEINARDAHGLGTFDSAGVKWDIDSSRDQYANFDVGWELDIFGRVSRQVESATAEYEAKIEGYRDALVFINSEVALHYIAYRTLEKRIAVAEEGRDNYQQIKEMIDGRFAEGLSTQMEQHEANADLLASEAEIPKLKQEKKVISNRLAALVAMRPAEMPHVLKSGYDIPSPPKRINAGYPSEILRSRPDIRRAERKIASESARIGVATANLYPQFSLSGAISYEYFTQGATIETITRTLGLGPNVRWRIFNACADRNRIREQESKLEQAITTYEGTVINAVTQVENSMTRIHHSQKRLEYLQKASKEYHGAANLLYEAYQTGQVDLRRLLNSQQDYIRTKDESYATEGRHVAHTVRLFKALGGGELPHPKSTALAN</sequence>
<evidence type="ECO:0000256" key="1">
    <source>
        <dbReference type="ARBA" id="ARBA00007613"/>
    </source>
</evidence>
<dbReference type="Pfam" id="PF02321">
    <property type="entry name" value="OEP"/>
    <property type="match status" value="2"/>
</dbReference>
<comment type="similarity">
    <text evidence="1 2">Belongs to the outer membrane factor (OMF) (TC 1.B.17) family.</text>
</comment>
<dbReference type="NCBIfam" id="TIGR01845">
    <property type="entry name" value="outer_NodT"/>
    <property type="match status" value="1"/>
</dbReference>
<proteinExistence type="inferred from homology"/>
<keyword evidence="5" id="KW-1185">Reference proteome</keyword>
<evidence type="ECO:0000313" key="4">
    <source>
        <dbReference type="EMBL" id="MFD2276130.1"/>
    </source>
</evidence>
<evidence type="ECO:0000313" key="5">
    <source>
        <dbReference type="Proteomes" id="UP001597297"/>
    </source>
</evidence>
<protein>
    <submittedName>
        <fullName evidence="4">Efflux transporter outer membrane subunit</fullName>
    </submittedName>
</protein>
<comment type="caution">
    <text evidence="4">The sequence shown here is derived from an EMBL/GenBank/DDBJ whole genome shotgun (WGS) entry which is preliminary data.</text>
</comment>
<dbReference type="PANTHER" id="PTHR30203">
    <property type="entry name" value="OUTER MEMBRANE CATION EFFLUX PROTEIN"/>
    <property type="match status" value="1"/>
</dbReference>
<dbReference type="Proteomes" id="UP001597297">
    <property type="component" value="Unassembled WGS sequence"/>
</dbReference>
<dbReference type="InterPro" id="IPR003423">
    <property type="entry name" value="OMP_efflux"/>
</dbReference>
<dbReference type="Gene3D" id="2.20.200.10">
    <property type="entry name" value="Outer membrane efflux proteins (OEP)"/>
    <property type="match status" value="1"/>
</dbReference>